<protein>
    <recommendedName>
        <fullName evidence="5">acid phosphatase</fullName>
        <ecNumber evidence="5">3.1.3.2</ecNumber>
    </recommendedName>
</protein>
<gene>
    <name evidence="12" type="ORF">HID58_075413</name>
</gene>
<dbReference type="CDD" id="cd01743">
    <property type="entry name" value="GATase1_Anthranilate_Synthase"/>
    <property type="match status" value="1"/>
</dbReference>
<comment type="similarity">
    <text evidence="3">Belongs to the metallophosphoesterase superfamily. Purple acid phosphatase family.</text>
</comment>
<evidence type="ECO:0000256" key="1">
    <source>
        <dbReference type="ARBA" id="ARBA00000032"/>
    </source>
</evidence>
<evidence type="ECO:0000256" key="2">
    <source>
        <dbReference type="ARBA" id="ARBA00001947"/>
    </source>
</evidence>
<dbReference type="InterPro" id="IPR017926">
    <property type="entry name" value="GATASE"/>
</dbReference>
<keyword evidence="8" id="KW-0315">Glutamine amidotransferase</keyword>
<evidence type="ECO:0000256" key="3">
    <source>
        <dbReference type="ARBA" id="ARBA00008723"/>
    </source>
</evidence>
<dbReference type="Gene3D" id="3.40.50.880">
    <property type="match status" value="1"/>
</dbReference>
<organism evidence="12 13">
    <name type="scientific">Brassica napus</name>
    <name type="common">Rape</name>
    <dbReference type="NCBI Taxonomy" id="3708"/>
    <lineage>
        <taxon>Eukaryota</taxon>
        <taxon>Viridiplantae</taxon>
        <taxon>Streptophyta</taxon>
        <taxon>Embryophyta</taxon>
        <taxon>Tracheophyta</taxon>
        <taxon>Spermatophyta</taxon>
        <taxon>Magnoliopsida</taxon>
        <taxon>eudicotyledons</taxon>
        <taxon>Gunneridae</taxon>
        <taxon>Pentapetalae</taxon>
        <taxon>rosids</taxon>
        <taxon>malvids</taxon>
        <taxon>Brassicales</taxon>
        <taxon>Brassicaceae</taxon>
        <taxon>Brassiceae</taxon>
        <taxon>Brassica</taxon>
    </lineage>
</organism>
<evidence type="ECO:0000256" key="4">
    <source>
        <dbReference type="ARBA" id="ARBA00011738"/>
    </source>
</evidence>
<dbReference type="Pfam" id="PF00149">
    <property type="entry name" value="Metallophos"/>
    <property type="match status" value="1"/>
</dbReference>
<evidence type="ECO:0000256" key="6">
    <source>
        <dbReference type="ARBA" id="ARBA00022729"/>
    </source>
</evidence>
<dbReference type="CDD" id="cd07378">
    <property type="entry name" value="MPP_ACP5"/>
    <property type="match status" value="1"/>
</dbReference>
<dbReference type="InterPro" id="IPR004843">
    <property type="entry name" value="Calcineurin-like_PHP"/>
</dbReference>
<dbReference type="InterPro" id="IPR029062">
    <property type="entry name" value="Class_I_gatase-like"/>
</dbReference>
<dbReference type="InterPro" id="IPR029052">
    <property type="entry name" value="Metallo-depent_PP-like"/>
</dbReference>
<evidence type="ECO:0000256" key="7">
    <source>
        <dbReference type="ARBA" id="ARBA00022801"/>
    </source>
</evidence>
<dbReference type="SUPFAM" id="SSF56300">
    <property type="entry name" value="Metallo-dependent phosphatases"/>
    <property type="match status" value="1"/>
</dbReference>
<comment type="subunit">
    <text evidence="4">Homodimer.</text>
</comment>
<evidence type="ECO:0000256" key="5">
    <source>
        <dbReference type="ARBA" id="ARBA00012646"/>
    </source>
</evidence>
<accession>A0ABQ7YMK9</accession>
<feature type="domain" description="Glutamine amidotransferase" evidence="10">
    <location>
        <begin position="508"/>
        <end position="627"/>
    </location>
</feature>
<dbReference type="PANTHER" id="PTHR10161">
    <property type="entry name" value="TARTRATE-RESISTANT ACID PHOSPHATASE TYPE 5"/>
    <property type="match status" value="1"/>
</dbReference>
<dbReference type="Pfam" id="PF00117">
    <property type="entry name" value="GATase"/>
    <property type="match status" value="1"/>
</dbReference>
<dbReference type="InterPro" id="IPR051558">
    <property type="entry name" value="Metallophosphoesterase_PAP"/>
</dbReference>
<dbReference type="EMBL" id="JAGKQM010000017">
    <property type="protein sequence ID" value="KAH0868391.1"/>
    <property type="molecule type" value="Genomic_DNA"/>
</dbReference>
<evidence type="ECO:0000256" key="8">
    <source>
        <dbReference type="ARBA" id="ARBA00022962"/>
    </source>
</evidence>
<sequence>MGSKFGIGSLSIVMTLLLSLVPKLEAEFTTVEQAIKSDGSISFLVIGDWGRRGLYNQSQVALQMGKIGEKMDIDFVVSTGDNIYDNGMKSIDDPAFQLSFANIYISPSLQKPWYLVLGNHDYRGDVEAQLSPALRSIDSRWICMRSFIVDAEIAELFFVDTTPFVDAYFLNPEGQNYDWRGVSPRESYLQTTLKDLETSLRESTAKWKIVVGHHAIKSASIHGNTKELESLLLPILEANNVDLYVNGHDHCLQHISTSQSPIQFLTSGGGSKAWRGYYNWKTPEDMKFFYDGQGFMSIKITRTEMGIVFYDVFGNILHKWDTSKVLYTDLDFSLNLYKMLEKLQCEPLPHSRSTTRLNPSSPVKLSPNSTSVSRIKGSIFVLFPLCDGIGVWTCRYESFNSSKKQKGPIIDMGELGYRNDELTVEELKRREETNVHSKRYLANQVVLIPLLRSHFFLKAKRGADFPGPDSYSEGKVDNSSLNIDRYPHKTLGFPYKLFWNSDHMPLYFGVCIGEAFGGKIVRSPFGVMHGKSSMVYYDDKGEEGLFSGLSKNLVGLSSSPFLVGRYHSLVIEKDSFPSDELEVTAAWTEDGLVMAARHRKHKHIQGVQFHPESIIATEGKTIVRNFIKLVEKKEAEMLP</sequence>
<dbReference type="InterPro" id="IPR006221">
    <property type="entry name" value="TrpG/PapA_dom"/>
</dbReference>
<feature type="chain" id="PRO_5047323085" description="acid phosphatase" evidence="9">
    <location>
        <begin position="27"/>
        <end position="639"/>
    </location>
</feature>
<evidence type="ECO:0000256" key="9">
    <source>
        <dbReference type="SAM" id="SignalP"/>
    </source>
</evidence>
<evidence type="ECO:0000259" key="10">
    <source>
        <dbReference type="Pfam" id="PF00117"/>
    </source>
</evidence>
<feature type="domain" description="Calcineurin-like phosphoesterase" evidence="11">
    <location>
        <begin position="42"/>
        <end position="251"/>
    </location>
</feature>
<dbReference type="PANTHER" id="PTHR10161:SF34">
    <property type="entry name" value="PURPLE ACID PHOSPHATASE 4"/>
    <property type="match status" value="1"/>
</dbReference>
<comment type="cofactor">
    <cofactor evidence="2">
        <name>Zn(2+)</name>
        <dbReference type="ChEBI" id="CHEBI:29105"/>
    </cofactor>
</comment>
<dbReference type="Proteomes" id="UP000824890">
    <property type="component" value="Unassembled WGS sequence"/>
</dbReference>
<comment type="caution">
    <text evidence="12">The sequence shown here is derived from an EMBL/GenBank/DDBJ whole genome shotgun (WGS) entry which is preliminary data.</text>
</comment>
<reference evidence="12 13" key="1">
    <citation type="submission" date="2021-05" db="EMBL/GenBank/DDBJ databases">
        <title>Genome Assembly of Synthetic Allotetraploid Brassica napus Reveals Homoeologous Exchanges between Subgenomes.</title>
        <authorList>
            <person name="Davis J.T."/>
        </authorList>
    </citation>
    <scope>NUCLEOTIDE SEQUENCE [LARGE SCALE GENOMIC DNA]</scope>
    <source>
        <strain evidence="13">cv. Da-Ae</strain>
        <tissue evidence="12">Seedling</tissue>
    </source>
</reference>
<dbReference type="InterPro" id="IPR024927">
    <property type="entry name" value="Acid_PPase"/>
</dbReference>
<evidence type="ECO:0000313" key="12">
    <source>
        <dbReference type="EMBL" id="KAH0868391.1"/>
    </source>
</evidence>
<keyword evidence="13" id="KW-1185">Reference proteome</keyword>
<dbReference type="Gene3D" id="3.60.21.10">
    <property type="match status" value="1"/>
</dbReference>
<keyword evidence="7" id="KW-0378">Hydrolase</keyword>
<proteinExistence type="inferred from homology"/>
<feature type="signal peptide" evidence="9">
    <location>
        <begin position="1"/>
        <end position="26"/>
    </location>
</feature>
<comment type="catalytic activity">
    <reaction evidence="1">
        <text>a phosphate monoester + H2O = an alcohol + phosphate</text>
        <dbReference type="Rhea" id="RHEA:15017"/>
        <dbReference type="ChEBI" id="CHEBI:15377"/>
        <dbReference type="ChEBI" id="CHEBI:30879"/>
        <dbReference type="ChEBI" id="CHEBI:43474"/>
        <dbReference type="ChEBI" id="CHEBI:67140"/>
        <dbReference type="EC" id="3.1.3.2"/>
    </reaction>
</comment>
<evidence type="ECO:0000259" key="11">
    <source>
        <dbReference type="Pfam" id="PF00149"/>
    </source>
</evidence>
<name>A0ABQ7YMK9_BRANA</name>
<dbReference type="PROSITE" id="PS51273">
    <property type="entry name" value="GATASE_TYPE_1"/>
    <property type="match status" value="1"/>
</dbReference>
<dbReference type="SUPFAM" id="SSF52317">
    <property type="entry name" value="Class I glutamine amidotransferase-like"/>
    <property type="match status" value="1"/>
</dbReference>
<keyword evidence="6 9" id="KW-0732">Signal</keyword>
<evidence type="ECO:0000313" key="13">
    <source>
        <dbReference type="Proteomes" id="UP000824890"/>
    </source>
</evidence>
<dbReference type="EC" id="3.1.3.2" evidence="5"/>